<evidence type="ECO:0000256" key="1">
    <source>
        <dbReference type="ARBA" id="ARBA00022490"/>
    </source>
</evidence>
<dbReference type="GO" id="GO:0006364">
    <property type="term" value="P:rRNA processing"/>
    <property type="evidence" value="ECO:0007669"/>
    <property type="project" value="UniProtKB-UniRule"/>
</dbReference>
<dbReference type="GO" id="GO:0019843">
    <property type="term" value="F:rRNA binding"/>
    <property type="evidence" value="ECO:0007669"/>
    <property type="project" value="UniProtKB-KW"/>
</dbReference>
<keyword evidence="2 11" id="KW-0690">Ribosome biogenesis</keyword>
<keyword evidence="8 11" id="KW-0378">Hydrolase</keyword>
<dbReference type="OrthoDB" id="9791329at2"/>
<dbReference type="SUPFAM" id="SSF110455">
    <property type="entry name" value="Toprim domain"/>
    <property type="match status" value="1"/>
</dbReference>
<dbReference type="EC" id="3.1.26.8" evidence="11 12"/>
<dbReference type="NCBIfam" id="TIGR00334">
    <property type="entry name" value="5S_RNA_mat_M5"/>
    <property type="match status" value="1"/>
</dbReference>
<feature type="domain" description="Toprim" evidence="13">
    <location>
        <begin position="6"/>
        <end position="92"/>
    </location>
</feature>
<dbReference type="GO" id="GO:0005737">
    <property type="term" value="C:cytoplasm"/>
    <property type="evidence" value="ECO:0007669"/>
    <property type="project" value="UniProtKB-SubCell"/>
</dbReference>
<dbReference type="Pfam" id="PF01751">
    <property type="entry name" value="Toprim"/>
    <property type="match status" value="1"/>
</dbReference>
<sequence>MKRKIKEIIVVEGKHDTQRLQQYFECDTIETHGKSLDPEILERIEAAQKTRGIIVFTDPDSPGEYIRRTIQQRVPQAKHAFIEKEKAKTSKKVGIEHASMSDLWNSLERCVSFTNTDPSLSWEEFIDFGLVGNKEKRNKVCQEVGIGICNAKTCFKRLRAMNIDPAKLAQILKEEQS</sequence>
<keyword evidence="4 11" id="KW-0540">Nuclease</keyword>
<keyword evidence="15" id="KW-1185">Reference proteome</keyword>
<dbReference type="Gene3D" id="3.40.1360.10">
    <property type="match status" value="1"/>
</dbReference>
<evidence type="ECO:0000256" key="5">
    <source>
        <dbReference type="ARBA" id="ARBA00022723"/>
    </source>
</evidence>
<dbReference type="FunFam" id="3.40.1360.10:FF:000006">
    <property type="entry name" value="Ribonuclease M5"/>
    <property type="match status" value="1"/>
</dbReference>
<keyword evidence="10 11" id="KW-0694">RNA-binding</keyword>
<dbReference type="SMART" id="SM00493">
    <property type="entry name" value="TOPRIM"/>
    <property type="match status" value="1"/>
</dbReference>
<evidence type="ECO:0000256" key="7">
    <source>
        <dbReference type="ARBA" id="ARBA00022759"/>
    </source>
</evidence>
<dbReference type="GeneID" id="78274739"/>
<dbReference type="GO" id="GO:0046872">
    <property type="term" value="F:metal ion binding"/>
    <property type="evidence" value="ECO:0007669"/>
    <property type="project" value="UniProtKB-KW"/>
</dbReference>
<evidence type="ECO:0000256" key="3">
    <source>
        <dbReference type="ARBA" id="ARBA00022552"/>
    </source>
</evidence>
<comment type="similarity">
    <text evidence="11">Belongs to the ribonuclease M5 family.</text>
</comment>
<evidence type="ECO:0000256" key="12">
    <source>
        <dbReference type="NCBIfam" id="TIGR00334"/>
    </source>
</evidence>
<evidence type="ECO:0000256" key="8">
    <source>
        <dbReference type="ARBA" id="ARBA00022801"/>
    </source>
</evidence>
<name>A0A1U7NPV3_9FIRM</name>
<dbReference type="PROSITE" id="PS50880">
    <property type="entry name" value="TOPRIM"/>
    <property type="match status" value="1"/>
</dbReference>
<dbReference type="AlphaFoldDB" id="A0A1U7NPV3"/>
<dbReference type="InterPro" id="IPR004466">
    <property type="entry name" value="RNase_M5"/>
</dbReference>
<keyword evidence="3 11" id="KW-0698">rRNA processing</keyword>
<dbReference type="RefSeq" id="WP_076340631.1">
    <property type="nucleotide sequence ID" value="NZ_CAJTMI010000001.1"/>
</dbReference>
<comment type="catalytic activity">
    <reaction evidence="11">
        <text>Endonucleolytic cleavage of RNA, removing 21 and 42 nucleotides, respectively, from the 5'- and 3'-termini of a 5S-rRNA precursor.</text>
        <dbReference type="EC" id="3.1.26.8"/>
    </reaction>
</comment>
<protein>
    <recommendedName>
        <fullName evidence="11 12">Ribonuclease M5</fullName>
        <ecNumber evidence="11 12">3.1.26.8</ecNumber>
    </recommendedName>
    <alternativeName>
        <fullName evidence="11">RNase M5</fullName>
    </alternativeName>
    <alternativeName>
        <fullName evidence="11">Ribosomal RNA terminal maturase M5</fullName>
    </alternativeName>
</protein>
<comment type="subcellular location">
    <subcellularLocation>
        <location evidence="11">Cytoplasm</location>
    </subcellularLocation>
</comment>
<keyword evidence="5" id="KW-0479">Metal-binding</keyword>
<evidence type="ECO:0000313" key="15">
    <source>
        <dbReference type="Proteomes" id="UP000186705"/>
    </source>
</evidence>
<dbReference type="CDD" id="cd01027">
    <property type="entry name" value="TOPRIM_RNase_M5_like"/>
    <property type="match status" value="1"/>
</dbReference>
<dbReference type="PANTHER" id="PTHR39156">
    <property type="entry name" value="RIBONUCLEASE M5"/>
    <property type="match status" value="1"/>
</dbReference>
<accession>A0A1U7NPV3</accession>
<dbReference type="STRING" id="1862672.BO225_02105"/>
<comment type="caution">
    <text evidence="14">The sequence shown here is derived from an EMBL/GenBank/DDBJ whole genome shotgun (WGS) entry which is preliminary data.</text>
</comment>
<evidence type="ECO:0000256" key="10">
    <source>
        <dbReference type="ARBA" id="ARBA00022884"/>
    </source>
</evidence>
<reference evidence="14 15" key="1">
    <citation type="submission" date="2016-11" db="EMBL/GenBank/DDBJ databases">
        <title>Description of two novel members of the family Erysipelotrichaceae: Ileibacterium lipovorans gen. nov., sp. nov. and Dubosiella newyorkensis, gen. nov., sp. nov.</title>
        <authorList>
            <person name="Cox L.M."/>
            <person name="Sohn J."/>
            <person name="Tyrrell K.L."/>
            <person name="Citron D.M."/>
            <person name="Lawson P.A."/>
            <person name="Patel N.B."/>
            <person name="Iizumi T."/>
            <person name="Perez-Perez G.I."/>
            <person name="Goldstein E.J."/>
            <person name="Blaser M.J."/>
        </authorList>
    </citation>
    <scope>NUCLEOTIDE SEQUENCE [LARGE SCALE GENOMIC DNA]</scope>
    <source>
        <strain evidence="14 15">NYU-BL-A4</strain>
    </source>
</reference>
<gene>
    <name evidence="11" type="primary">rnmV</name>
    <name evidence="14" type="ORF">BO225_02105</name>
</gene>
<dbReference type="PANTHER" id="PTHR39156:SF2">
    <property type="entry name" value="DNA PRIMASE (BACTERIAL TYPE) AND SMALL PRIMASE-LIKE PROTEINS"/>
    <property type="match status" value="1"/>
</dbReference>
<dbReference type="EMBL" id="MPKA01000044">
    <property type="protein sequence ID" value="OLU47658.1"/>
    <property type="molecule type" value="Genomic_DNA"/>
</dbReference>
<dbReference type="InterPro" id="IPR034141">
    <property type="entry name" value="TOPRIM_RNase_M5-like"/>
</dbReference>
<evidence type="ECO:0000256" key="11">
    <source>
        <dbReference type="HAMAP-Rule" id="MF_01469"/>
    </source>
</evidence>
<evidence type="ECO:0000256" key="9">
    <source>
        <dbReference type="ARBA" id="ARBA00022842"/>
    </source>
</evidence>
<keyword evidence="7 11" id="KW-0255">Endonuclease</keyword>
<organism evidence="14 15">
    <name type="scientific">Dubosiella newyorkensis</name>
    <dbReference type="NCBI Taxonomy" id="1862672"/>
    <lineage>
        <taxon>Bacteria</taxon>
        <taxon>Bacillati</taxon>
        <taxon>Bacillota</taxon>
        <taxon>Erysipelotrichia</taxon>
        <taxon>Erysipelotrichales</taxon>
        <taxon>Erysipelotrichaceae</taxon>
        <taxon>Dubosiella</taxon>
    </lineage>
</organism>
<dbReference type="HAMAP" id="MF_01469">
    <property type="entry name" value="RNase_M5"/>
    <property type="match status" value="1"/>
</dbReference>
<dbReference type="Proteomes" id="UP000186705">
    <property type="component" value="Unassembled WGS sequence"/>
</dbReference>
<dbReference type="GO" id="GO:0043822">
    <property type="term" value="F:ribonuclease M5 activity"/>
    <property type="evidence" value="ECO:0007669"/>
    <property type="project" value="UniProtKB-UniRule"/>
</dbReference>
<dbReference type="Pfam" id="PF13331">
    <property type="entry name" value="DUF4093"/>
    <property type="match status" value="1"/>
</dbReference>
<proteinExistence type="inferred from homology"/>
<evidence type="ECO:0000259" key="13">
    <source>
        <dbReference type="PROSITE" id="PS50880"/>
    </source>
</evidence>
<dbReference type="InterPro" id="IPR006171">
    <property type="entry name" value="TOPRIM_dom"/>
</dbReference>
<keyword evidence="1 11" id="KW-0963">Cytoplasm</keyword>
<evidence type="ECO:0000313" key="14">
    <source>
        <dbReference type="EMBL" id="OLU47658.1"/>
    </source>
</evidence>
<evidence type="ECO:0000256" key="2">
    <source>
        <dbReference type="ARBA" id="ARBA00022517"/>
    </source>
</evidence>
<evidence type="ECO:0000256" key="4">
    <source>
        <dbReference type="ARBA" id="ARBA00022722"/>
    </source>
</evidence>
<evidence type="ECO:0000256" key="6">
    <source>
        <dbReference type="ARBA" id="ARBA00022730"/>
    </source>
</evidence>
<keyword evidence="6 11" id="KW-0699">rRNA-binding</keyword>
<dbReference type="InterPro" id="IPR025156">
    <property type="entry name" value="RNase_M5_C"/>
</dbReference>
<keyword evidence="9" id="KW-0460">Magnesium</keyword>
<comment type="function">
    <text evidence="11">Required for correct processing of both the 5' and 3' ends of 5S rRNA precursor. Cleaves both sides of a double-stranded region yielding mature 5S rRNA in one step.</text>
</comment>